<evidence type="ECO:0000256" key="1">
    <source>
        <dbReference type="SAM" id="MobiDB-lite"/>
    </source>
</evidence>
<dbReference type="InterPro" id="IPR009635">
    <property type="entry name" value="NPDC1"/>
</dbReference>
<name>A0A7R8CF45_LEPSM</name>
<keyword evidence="2" id="KW-1133">Transmembrane helix</keyword>
<feature type="transmembrane region" description="Helical" evidence="2">
    <location>
        <begin position="212"/>
        <end position="236"/>
    </location>
</feature>
<gene>
    <name evidence="3" type="ORF">LSAA_2884</name>
</gene>
<evidence type="ECO:0000256" key="2">
    <source>
        <dbReference type="SAM" id="Phobius"/>
    </source>
</evidence>
<dbReference type="PANTHER" id="PTHR23352:SF2">
    <property type="entry name" value="NEURAL PROLIFERATION DIFFERENTIATION AND CONTROL PROTEIN 1"/>
    <property type="match status" value="1"/>
</dbReference>
<protein>
    <submittedName>
        <fullName evidence="3">(salmon louse) hypothetical protein</fullName>
    </submittedName>
</protein>
<keyword evidence="4" id="KW-1185">Reference proteome</keyword>
<dbReference type="Pfam" id="PF06809">
    <property type="entry name" value="NPDC1"/>
    <property type="match status" value="1"/>
</dbReference>
<evidence type="ECO:0000313" key="4">
    <source>
        <dbReference type="Proteomes" id="UP000675881"/>
    </source>
</evidence>
<dbReference type="PANTHER" id="PTHR23352">
    <property type="entry name" value="NEURAL PROLIFERATION DIFFERENTIATION AND CONTROL PROTEIN-1 NPDC-1 PROTEIN"/>
    <property type="match status" value="1"/>
</dbReference>
<feature type="region of interest" description="Disordered" evidence="1">
    <location>
        <begin position="294"/>
        <end position="365"/>
    </location>
</feature>
<accession>A0A7R8CF45</accession>
<dbReference type="GO" id="GO:0016020">
    <property type="term" value="C:membrane"/>
    <property type="evidence" value="ECO:0007669"/>
    <property type="project" value="InterPro"/>
</dbReference>
<dbReference type="Proteomes" id="UP000675881">
    <property type="component" value="Chromosome 11"/>
</dbReference>
<dbReference type="AlphaFoldDB" id="A0A7R8CF45"/>
<keyword evidence="2" id="KW-0812">Transmembrane</keyword>
<dbReference type="OrthoDB" id="6270617at2759"/>
<evidence type="ECO:0000313" key="3">
    <source>
        <dbReference type="EMBL" id="CAF2802518.1"/>
    </source>
</evidence>
<sequence>MKYVYTIVRYEKLLAQLSSLHRRRQRAFFSHTTYKKKYGAVKIPNIPSIMKHLGSTKWILSSLLVVVLCCPKSLFGVTFRENDQRIPVDLLWERLLTDGDLRLYNDPTPEQDDLLQGPYLKDNYPQLSREAAEFGVNPSYNSFYEPSLKKIELEERNPMSDEMLERKRLDDENVDQYQLEVARKMNEKKAEISMLPRALSSTHEQDIQRSDIFFISIVAGISALAVMTIVGAGFCYHKVQKKSRAGEEVEYPAYGVTGPGKEISPTSGDRKLAQSAQMYHYQHQKQQMIAFDRSSGSERGTPTGGIKGGPRSNVGAMLSDGDSDDGEEGDYTVYECPGLAPTGEMEVRNPLFQDDNETPKNGRVP</sequence>
<keyword evidence="2" id="KW-0472">Membrane</keyword>
<reference evidence="3" key="1">
    <citation type="submission" date="2021-02" db="EMBL/GenBank/DDBJ databases">
        <authorList>
            <person name="Bekaert M."/>
        </authorList>
    </citation>
    <scope>NUCLEOTIDE SEQUENCE</scope>
    <source>
        <strain evidence="3">IoA-00</strain>
    </source>
</reference>
<feature type="compositionally biased region" description="Acidic residues" evidence="1">
    <location>
        <begin position="321"/>
        <end position="330"/>
    </location>
</feature>
<dbReference type="EMBL" id="HG994590">
    <property type="protein sequence ID" value="CAF2802518.1"/>
    <property type="molecule type" value="Genomic_DNA"/>
</dbReference>
<proteinExistence type="predicted"/>
<organism evidence="3 4">
    <name type="scientific">Lepeophtheirus salmonis</name>
    <name type="common">Salmon louse</name>
    <name type="synonym">Caligus salmonis</name>
    <dbReference type="NCBI Taxonomy" id="72036"/>
    <lineage>
        <taxon>Eukaryota</taxon>
        <taxon>Metazoa</taxon>
        <taxon>Ecdysozoa</taxon>
        <taxon>Arthropoda</taxon>
        <taxon>Crustacea</taxon>
        <taxon>Multicrustacea</taxon>
        <taxon>Hexanauplia</taxon>
        <taxon>Copepoda</taxon>
        <taxon>Siphonostomatoida</taxon>
        <taxon>Caligidae</taxon>
        <taxon>Lepeophtheirus</taxon>
    </lineage>
</organism>